<dbReference type="RefSeq" id="WP_184928738.1">
    <property type="nucleotide sequence ID" value="NZ_JACHMO010000001.1"/>
</dbReference>
<dbReference type="InterPro" id="IPR041657">
    <property type="entry name" value="HTH_17"/>
</dbReference>
<accession>A0A7W9M662</accession>
<evidence type="ECO:0000313" key="3">
    <source>
        <dbReference type="EMBL" id="MBB5808900.1"/>
    </source>
</evidence>
<gene>
    <name evidence="3" type="ORF">F4560_008668</name>
</gene>
<evidence type="ECO:0000313" key="4">
    <source>
        <dbReference type="Proteomes" id="UP000552097"/>
    </source>
</evidence>
<evidence type="ECO:0000256" key="1">
    <source>
        <dbReference type="SAM" id="MobiDB-lite"/>
    </source>
</evidence>
<sequence>MTTRRPTPTPPGHHQEPSTPPVSAPRLYTPAQAAELLAVRESWLRRKAGQRAIPCTFLGKHLRFSAANLRDIADSGNCTPPTVHSRPRRTR</sequence>
<evidence type="ECO:0000259" key="2">
    <source>
        <dbReference type="Pfam" id="PF12728"/>
    </source>
</evidence>
<proteinExistence type="predicted"/>
<reference evidence="3 4" key="1">
    <citation type="submission" date="2020-08" db="EMBL/GenBank/DDBJ databases">
        <title>Sequencing the genomes of 1000 actinobacteria strains.</title>
        <authorList>
            <person name="Klenk H.-P."/>
        </authorList>
    </citation>
    <scope>NUCLEOTIDE SEQUENCE [LARGE SCALE GENOMIC DNA]</scope>
    <source>
        <strain evidence="3 4">DSM 45486</strain>
    </source>
</reference>
<dbReference type="AlphaFoldDB" id="A0A7W9M662"/>
<keyword evidence="4" id="KW-1185">Reference proteome</keyword>
<feature type="region of interest" description="Disordered" evidence="1">
    <location>
        <begin position="72"/>
        <end position="91"/>
    </location>
</feature>
<name>A0A7W9M662_9PSEU</name>
<protein>
    <submittedName>
        <fullName evidence="3">Excisionase family DNA binding protein</fullName>
    </submittedName>
</protein>
<organism evidence="3 4">
    <name type="scientific">Saccharothrix ecbatanensis</name>
    <dbReference type="NCBI Taxonomy" id="1105145"/>
    <lineage>
        <taxon>Bacteria</taxon>
        <taxon>Bacillati</taxon>
        <taxon>Actinomycetota</taxon>
        <taxon>Actinomycetes</taxon>
        <taxon>Pseudonocardiales</taxon>
        <taxon>Pseudonocardiaceae</taxon>
        <taxon>Saccharothrix</taxon>
    </lineage>
</organism>
<comment type="caution">
    <text evidence="3">The sequence shown here is derived from an EMBL/GenBank/DDBJ whole genome shotgun (WGS) entry which is preliminary data.</text>
</comment>
<dbReference type="Pfam" id="PF12728">
    <property type="entry name" value="HTH_17"/>
    <property type="match status" value="1"/>
</dbReference>
<dbReference type="Proteomes" id="UP000552097">
    <property type="component" value="Unassembled WGS sequence"/>
</dbReference>
<dbReference type="EMBL" id="JACHMO010000001">
    <property type="protein sequence ID" value="MBB5808900.1"/>
    <property type="molecule type" value="Genomic_DNA"/>
</dbReference>
<feature type="region of interest" description="Disordered" evidence="1">
    <location>
        <begin position="1"/>
        <end position="26"/>
    </location>
</feature>
<feature type="domain" description="Helix-turn-helix" evidence="2">
    <location>
        <begin position="27"/>
        <end position="71"/>
    </location>
</feature>